<evidence type="ECO:0000313" key="3">
    <source>
        <dbReference type="EMBL" id="TWI24158.1"/>
    </source>
</evidence>
<sequence length="257" mass="27925">MNWQNAIITRIETLSPRVKSFFFRRPEPFSFRPGQHVLLRLTAPDGYRAQRSYSIASAPGLGTAEELELAIERFDDGEVSPFMHDVAQVEDEIEIGGPIGGHFNWSPEDGGPVLFIGGGSGVAPFMSMLRHRAAIVSQVPVVLVFSARLREDLLFFDELSKLAASGDGFSLMVALTREAGAHPFRAGRIDTEFIAGIVGAMKMPVRQVMICGSHPFVETAAEGTIAAGIDPAIIKTERYGATDVQAEVRRLAGALKR</sequence>
<evidence type="ECO:0000256" key="1">
    <source>
        <dbReference type="ARBA" id="ARBA00034078"/>
    </source>
</evidence>
<dbReference type="Pfam" id="PF00970">
    <property type="entry name" value="FAD_binding_6"/>
    <property type="match status" value="1"/>
</dbReference>
<dbReference type="PRINTS" id="PR00371">
    <property type="entry name" value="FPNCR"/>
</dbReference>
<dbReference type="InterPro" id="IPR001433">
    <property type="entry name" value="OxRdtase_FAD/NAD-bd"/>
</dbReference>
<feature type="domain" description="FAD-binding FR-type" evidence="2">
    <location>
        <begin position="1"/>
        <end position="105"/>
    </location>
</feature>
<evidence type="ECO:0000313" key="4">
    <source>
        <dbReference type="Proteomes" id="UP000317122"/>
    </source>
</evidence>
<dbReference type="SUPFAM" id="SSF52343">
    <property type="entry name" value="Ferredoxin reductase-like, C-terminal NADP-linked domain"/>
    <property type="match status" value="1"/>
</dbReference>
<dbReference type="Gene3D" id="3.40.50.80">
    <property type="entry name" value="Nucleotide-binding domain of ferredoxin-NADP reductase (FNR) module"/>
    <property type="match status" value="1"/>
</dbReference>
<dbReference type="PANTHER" id="PTHR47354:SF5">
    <property type="entry name" value="PROTEIN RFBI"/>
    <property type="match status" value="1"/>
</dbReference>
<proteinExistence type="predicted"/>
<dbReference type="PROSITE" id="PS51384">
    <property type="entry name" value="FAD_FR"/>
    <property type="match status" value="1"/>
</dbReference>
<evidence type="ECO:0000259" key="2">
    <source>
        <dbReference type="PROSITE" id="PS51384"/>
    </source>
</evidence>
<dbReference type="SUPFAM" id="SSF63380">
    <property type="entry name" value="Riboflavin synthase domain-like"/>
    <property type="match status" value="1"/>
</dbReference>
<dbReference type="InterPro" id="IPR039261">
    <property type="entry name" value="FNR_nucleotide-bd"/>
</dbReference>
<name>A0A562MWI7_9HYPH</name>
<gene>
    <name evidence="3" type="ORF">IQ26_06298</name>
</gene>
<dbReference type="PANTHER" id="PTHR47354">
    <property type="entry name" value="NADH OXIDOREDUCTASE HCR"/>
    <property type="match status" value="1"/>
</dbReference>
<dbReference type="InterPro" id="IPR008333">
    <property type="entry name" value="Cbr1-like_FAD-bd_dom"/>
</dbReference>
<dbReference type="Pfam" id="PF00175">
    <property type="entry name" value="NAD_binding_1"/>
    <property type="match status" value="1"/>
</dbReference>
<keyword evidence="4" id="KW-1185">Reference proteome</keyword>
<dbReference type="InterPro" id="IPR017927">
    <property type="entry name" value="FAD-bd_FR_type"/>
</dbReference>
<accession>A0A562MWI7</accession>
<protein>
    <submittedName>
        <fullName evidence="3">Ferredoxin-NADP reductase</fullName>
    </submittedName>
</protein>
<dbReference type="AlphaFoldDB" id="A0A562MWI7"/>
<dbReference type="OrthoDB" id="9786134at2"/>
<dbReference type="Proteomes" id="UP000317122">
    <property type="component" value="Unassembled WGS sequence"/>
</dbReference>
<dbReference type="InterPro" id="IPR050415">
    <property type="entry name" value="MRET"/>
</dbReference>
<comment type="caution">
    <text evidence="3">The sequence shown here is derived from an EMBL/GenBank/DDBJ whole genome shotgun (WGS) entry which is preliminary data.</text>
</comment>
<organism evidence="3 4">
    <name type="scientific">Mesorhizobium tianshanense</name>
    <dbReference type="NCBI Taxonomy" id="39844"/>
    <lineage>
        <taxon>Bacteria</taxon>
        <taxon>Pseudomonadati</taxon>
        <taxon>Pseudomonadota</taxon>
        <taxon>Alphaproteobacteria</taxon>
        <taxon>Hyphomicrobiales</taxon>
        <taxon>Phyllobacteriaceae</taxon>
        <taxon>Mesorhizobium</taxon>
    </lineage>
</organism>
<dbReference type="InterPro" id="IPR001709">
    <property type="entry name" value="Flavoprot_Pyr_Nucl_cyt_Rdtase"/>
</dbReference>
<reference evidence="3 4" key="1">
    <citation type="journal article" date="2015" name="Stand. Genomic Sci.">
        <title>Genomic Encyclopedia of Bacterial and Archaeal Type Strains, Phase III: the genomes of soil and plant-associated and newly described type strains.</title>
        <authorList>
            <person name="Whitman W.B."/>
            <person name="Woyke T."/>
            <person name="Klenk H.P."/>
            <person name="Zhou Y."/>
            <person name="Lilburn T.G."/>
            <person name="Beck B.J."/>
            <person name="De Vos P."/>
            <person name="Vandamme P."/>
            <person name="Eisen J.A."/>
            <person name="Garrity G."/>
            <person name="Hugenholtz P."/>
            <person name="Kyrpides N.C."/>
        </authorList>
    </citation>
    <scope>NUCLEOTIDE SEQUENCE [LARGE SCALE GENOMIC DNA]</scope>
    <source>
        <strain evidence="3 4">CGMCC 1.2546</strain>
    </source>
</reference>
<dbReference type="EMBL" id="VLKT01000056">
    <property type="protein sequence ID" value="TWI24158.1"/>
    <property type="molecule type" value="Genomic_DNA"/>
</dbReference>
<dbReference type="PRINTS" id="PR00410">
    <property type="entry name" value="PHEHYDRXLASE"/>
</dbReference>
<dbReference type="GO" id="GO:0016491">
    <property type="term" value="F:oxidoreductase activity"/>
    <property type="evidence" value="ECO:0007669"/>
    <property type="project" value="InterPro"/>
</dbReference>
<dbReference type="InterPro" id="IPR017938">
    <property type="entry name" value="Riboflavin_synthase-like_b-brl"/>
</dbReference>
<comment type="cofactor">
    <cofactor evidence="1">
        <name>[2Fe-2S] cluster</name>
        <dbReference type="ChEBI" id="CHEBI:190135"/>
    </cofactor>
</comment>
<dbReference type="RefSeq" id="WP_145722272.1">
    <property type="nucleotide sequence ID" value="NZ_BSPF01000032.1"/>
</dbReference>
<dbReference type="Gene3D" id="2.40.30.10">
    <property type="entry name" value="Translation factors"/>
    <property type="match status" value="1"/>
</dbReference>